<organism evidence="6 7">
    <name type="scientific">Fusarium kuroshium</name>
    <dbReference type="NCBI Taxonomy" id="2010991"/>
    <lineage>
        <taxon>Eukaryota</taxon>
        <taxon>Fungi</taxon>
        <taxon>Dikarya</taxon>
        <taxon>Ascomycota</taxon>
        <taxon>Pezizomycotina</taxon>
        <taxon>Sordariomycetes</taxon>
        <taxon>Hypocreomycetidae</taxon>
        <taxon>Hypocreales</taxon>
        <taxon>Nectriaceae</taxon>
        <taxon>Fusarium</taxon>
        <taxon>Fusarium solani species complex</taxon>
    </lineage>
</organism>
<evidence type="ECO:0000259" key="5">
    <source>
        <dbReference type="Pfam" id="PF01734"/>
    </source>
</evidence>
<dbReference type="GO" id="GO:0008270">
    <property type="term" value="F:zinc ion binding"/>
    <property type="evidence" value="ECO:0007669"/>
    <property type="project" value="UniProtKB-KW"/>
</dbReference>
<sequence>GPESGLDVTDRPQRILRDFDDPDVDTTGVLMLVGSQSKQAAFRKLLFQNEPVRARASGEVHLLVSSFREYRQRPFVIADTDISKSQSRPSSPRGRLCHEVTVHTFMENSMPGEVSEIHDHLFHKALLPFADVICVFVEDIVLRPEILRALETSRQSRRRSNYLFSVRHLAEFLQHGANAARNLAYEPFDFIKTSRVRRDVAPDLSRHISNFLEKFTSLSSLKQFAVPLIASSLLIDHYPPEMHLFDPHDVFRELYEDACSRASSEFKPGYKGCFAPSEIVRLISSSMVTQFAQFQALGASLDWHRKQLARMSTFLASVYSNETCLGCITRRPRYRLQCGHLVCQNCIRAFYHADDSDPWVFKSDACHICAVSTPNLSIRLAPDTCRARVLSIDGGGIRGAAPIGFLKTIQDAIGIPHYDVQRNFDIMFGTSSGGLSVISLDILGWSVDDCMSHLKTFAGKAFDTRGSHILHLLSRIPVISSVTRLFCFIFAVLVDRKYPADGLEELLMNTYGRERSITDVSAATEMGSQVGITLTNARDGSVYIATNYNGVGRRPYNL</sequence>
<proteinExistence type="predicted"/>
<dbReference type="InterPro" id="IPR017907">
    <property type="entry name" value="Znf_RING_CS"/>
</dbReference>
<keyword evidence="2" id="KW-0863">Zinc-finger</keyword>
<dbReference type="GO" id="GO:0016020">
    <property type="term" value="C:membrane"/>
    <property type="evidence" value="ECO:0007669"/>
    <property type="project" value="TreeGrafter"/>
</dbReference>
<comment type="caution">
    <text evidence="6">The sequence shown here is derived from an EMBL/GenBank/DDBJ whole genome shotgun (WGS) entry which is preliminary data.</text>
</comment>
<dbReference type="STRING" id="2010991.A0A3M2QTH3"/>
<gene>
    <name evidence="6" type="ORF">CDV36_016346</name>
</gene>
<evidence type="ECO:0000313" key="6">
    <source>
        <dbReference type="EMBL" id="RMI96289.1"/>
    </source>
</evidence>
<dbReference type="GO" id="GO:0046486">
    <property type="term" value="P:glycerolipid metabolic process"/>
    <property type="evidence" value="ECO:0007669"/>
    <property type="project" value="UniProtKB-ARBA"/>
</dbReference>
<feature type="domain" description="PNPLA" evidence="5">
    <location>
        <begin position="390"/>
        <end position="440"/>
    </location>
</feature>
<dbReference type="SUPFAM" id="SSF52151">
    <property type="entry name" value="FabD/lysophospholipase-like"/>
    <property type="match status" value="1"/>
</dbReference>
<dbReference type="Gene3D" id="3.40.1090.10">
    <property type="entry name" value="Cytosolic phospholipase A2 catalytic domain"/>
    <property type="match status" value="1"/>
</dbReference>
<accession>A0A3M2QTH3</accession>
<dbReference type="AlphaFoldDB" id="A0A3M2QTH3"/>
<evidence type="ECO:0000256" key="1">
    <source>
        <dbReference type="ARBA" id="ARBA00022723"/>
    </source>
</evidence>
<evidence type="ECO:0000313" key="7">
    <source>
        <dbReference type="Proteomes" id="UP000277212"/>
    </source>
</evidence>
<dbReference type="Proteomes" id="UP000277212">
    <property type="component" value="Unassembled WGS sequence"/>
</dbReference>
<evidence type="ECO:0000256" key="4">
    <source>
        <dbReference type="ARBA" id="ARBA00023098"/>
    </source>
</evidence>
<feature type="non-terminal residue" evidence="6">
    <location>
        <position position="558"/>
    </location>
</feature>
<dbReference type="GO" id="GO:0047499">
    <property type="term" value="F:calcium-independent phospholipase A2 activity"/>
    <property type="evidence" value="ECO:0007669"/>
    <property type="project" value="TreeGrafter"/>
</dbReference>
<dbReference type="OrthoDB" id="4766886at2759"/>
<dbReference type="GO" id="GO:0019369">
    <property type="term" value="P:arachidonate metabolic process"/>
    <property type="evidence" value="ECO:0007669"/>
    <property type="project" value="TreeGrafter"/>
</dbReference>
<keyword evidence="3" id="KW-0862">Zinc</keyword>
<feature type="non-terminal residue" evidence="6">
    <location>
        <position position="1"/>
    </location>
</feature>
<keyword evidence="7" id="KW-1185">Reference proteome</keyword>
<evidence type="ECO:0000256" key="3">
    <source>
        <dbReference type="ARBA" id="ARBA00022833"/>
    </source>
</evidence>
<dbReference type="EMBL" id="NKUJ01000918">
    <property type="protein sequence ID" value="RMI96289.1"/>
    <property type="molecule type" value="Genomic_DNA"/>
</dbReference>
<keyword evidence="4" id="KW-0443">Lipid metabolism</keyword>
<name>A0A3M2QTH3_9HYPO</name>
<dbReference type="InterPro" id="IPR002641">
    <property type="entry name" value="PNPLA_dom"/>
</dbReference>
<dbReference type="Pfam" id="PF01734">
    <property type="entry name" value="Patatin"/>
    <property type="match status" value="1"/>
</dbReference>
<dbReference type="PANTHER" id="PTHR24185:SF8">
    <property type="entry name" value="PNPLA DOMAIN-CONTAINING PROTEIN"/>
    <property type="match status" value="1"/>
</dbReference>
<dbReference type="PROSITE" id="PS00518">
    <property type="entry name" value="ZF_RING_1"/>
    <property type="match status" value="1"/>
</dbReference>
<keyword evidence="1" id="KW-0479">Metal-binding</keyword>
<dbReference type="PANTHER" id="PTHR24185">
    <property type="entry name" value="CALCIUM-INDEPENDENT PHOSPHOLIPASE A2-GAMMA"/>
    <property type="match status" value="1"/>
</dbReference>
<evidence type="ECO:0000256" key="2">
    <source>
        <dbReference type="ARBA" id="ARBA00022771"/>
    </source>
</evidence>
<dbReference type="InterPro" id="IPR016035">
    <property type="entry name" value="Acyl_Trfase/lysoPLipase"/>
</dbReference>
<protein>
    <recommendedName>
        <fullName evidence="5">PNPLA domain-containing protein</fullName>
    </recommendedName>
</protein>
<reference evidence="6 7" key="1">
    <citation type="submission" date="2017-06" db="EMBL/GenBank/DDBJ databases">
        <title>Comparative genomic analysis of Ambrosia Fusariam Clade fungi.</title>
        <authorList>
            <person name="Stajich J.E."/>
            <person name="Carrillo J."/>
            <person name="Kijimoto T."/>
            <person name="Eskalen A."/>
            <person name="O'Donnell K."/>
            <person name="Kasson M."/>
        </authorList>
    </citation>
    <scope>NUCLEOTIDE SEQUENCE [LARGE SCALE GENOMIC DNA]</scope>
    <source>
        <strain evidence="6">UCR3666</strain>
    </source>
</reference>